<proteinExistence type="predicted"/>
<dbReference type="EMBL" id="CP017812">
    <property type="protein sequence ID" value="AOZ72576.1"/>
    <property type="molecule type" value="Genomic_DNA"/>
</dbReference>
<dbReference type="STRING" id="1912795.BK816_04090"/>
<sequence>MKKVSSKLQTAYRNVRWYVRGVVGADAYEKYVRWCEHTGHEPMDEKTFWRDKCDREEKSPGMRCC</sequence>
<dbReference type="OrthoDB" id="3541280at2"/>
<dbReference type="Proteomes" id="UP000176288">
    <property type="component" value="Chromosome"/>
</dbReference>
<organism evidence="1 2">
    <name type="scientific">Boudabousia tangfeifanii</name>
    <dbReference type="NCBI Taxonomy" id="1912795"/>
    <lineage>
        <taxon>Bacteria</taxon>
        <taxon>Bacillati</taxon>
        <taxon>Actinomycetota</taxon>
        <taxon>Actinomycetes</taxon>
        <taxon>Actinomycetales</taxon>
        <taxon>Actinomycetaceae</taxon>
        <taxon>Boudabousia</taxon>
    </lineage>
</organism>
<dbReference type="RefSeq" id="WP_071164042.1">
    <property type="nucleotide sequence ID" value="NZ_CP017812.1"/>
</dbReference>
<evidence type="ECO:0000313" key="2">
    <source>
        <dbReference type="Proteomes" id="UP000176288"/>
    </source>
</evidence>
<accession>A0A1D9MJW2</accession>
<reference evidence="1 2" key="1">
    <citation type="submission" date="2016-10" db="EMBL/GenBank/DDBJ databases">
        <title>Actinomyces aegypiusis sp. nov., isolated from the Aegypius monachus in Qinghai Tibet Plateau China.</title>
        <authorList>
            <person name="Wang Y."/>
        </authorList>
    </citation>
    <scope>NUCLEOTIDE SEQUENCE [LARGE SCALE GENOMIC DNA]</scope>
    <source>
        <strain evidence="1 2">VUL4_3</strain>
    </source>
</reference>
<name>A0A1D9MJW2_9ACTO</name>
<protein>
    <recommendedName>
        <fullName evidence="3">YbdD/YjiX family protein</fullName>
    </recommendedName>
</protein>
<dbReference type="AlphaFoldDB" id="A0A1D9MJW2"/>
<keyword evidence="2" id="KW-1185">Reference proteome</keyword>
<gene>
    <name evidence="1" type="ORF">BK816_04090</name>
</gene>
<dbReference type="InterPro" id="IPR007423">
    <property type="entry name" value="Sel_put"/>
</dbReference>
<dbReference type="KEGG" id="avu:BK816_04090"/>
<dbReference type="Pfam" id="PF04328">
    <property type="entry name" value="Sel_put"/>
    <property type="match status" value="1"/>
</dbReference>
<evidence type="ECO:0008006" key="3">
    <source>
        <dbReference type="Google" id="ProtNLM"/>
    </source>
</evidence>
<evidence type="ECO:0000313" key="1">
    <source>
        <dbReference type="EMBL" id="AOZ72576.1"/>
    </source>
</evidence>